<proteinExistence type="predicted"/>
<gene>
    <name evidence="1" type="ORF">CD116_11545</name>
</gene>
<dbReference type="AlphaFoldDB" id="A0A2K4AF03"/>
<organism evidence="1 2">
    <name type="scientific">Staphylococcus schweitzeri</name>
    <dbReference type="NCBI Taxonomy" id="1654388"/>
    <lineage>
        <taxon>Bacteria</taxon>
        <taxon>Bacillati</taxon>
        <taxon>Bacillota</taxon>
        <taxon>Bacilli</taxon>
        <taxon>Bacillales</taxon>
        <taxon>Staphylococcaceae</taxon>
        <taxon>Staphylococcus</taxon>
    </lineage>
</organism>
<evidence type="ECO:0000313" key="1">
    <source>
        <dbReference type="EMBL" id="PNZ48671.1"/>
    </source>
</evidence>
<comment type="caution">
    <text evidence="1">The sequence shown here is derived from an EMBL/GenBank/DDBJ whole genome shotgun (WGS) entry which is preliminary data.</text>
</comment>
<dbReference type="EMBL" id="PPQS01000047">
    <property type="protein sequence ID" value="PNZ48671.1"/>
    <property type="molecule type" value="Genomic_DNA"/>
</dbReference>
<protein>
    <submittedName>
        <fullName evidence="1">Uncharacterized protein</fullName>
    </submittedName>
</protein>
<reference evidence="1 2" key="1">
    <citation type="submission" date="2017-08" db="EMBL/GenBank/DDBJ databases">
        <title>Draft genome sequences of 64 type strains of genus Staph aureus.</title>
        <authorList>
            <person name="Cole K."/>
            <person name="Golubchik T."/>
            <person name="Russell J."/>
            <person name="Foster D."/>
            <person name="Llewelyn M."/>
            <person name="Wilson D."/>
            <person name="Crook D."/>
            <person name="Paul J."/>
        </authorList>
    </citation>
    <scope>NUCLEOTIDE SEQUENCE [LARGE SCALE GENOMIC DNA]</scope>
    <source>
        <strain evidence="1 2">DSM 28300</strain>
    </source>
</reference>
<sequence length="65" mass="7062">MAEANQSIADTKLHNNAAIIANTINMTPFEVLSLVKINDNTIIGMIESIIINIVSSIDITNIHTK</sequence>
<name>A0A2K4AF03_9STAP</name>
<dbReference type="Proteomes" id="UP000236395">
    <property type="component" value="Unassembled WGS sequence"/>
</dbReference>
<accession>A0A2K4AF03</accession>
<evidence type="ECO:0000313" key="2">
    <source>
        <dbReference type="Proteomes" id="UP000236395"/>
    </source>
</evidence>